<gene>
    <name evidence="1" type="ORF">METZ01_LOCUS413249</name>
</gene>
<proteinExistence type="predicted"/>
<organism evidence="1">
    <name type="scientific">marine metagenome</name>
    <dbReference type="NCBI Taxonomy" id="408172"/>
    <lineage>
        <taxon>unclassified sequences</taxon>
        <taxon>metagenomes</taxon>
        <taxon>ecological metagenomes</taxon>
    </lineage>
</organism>
<name>A0A382WPU8_9ZZZZ</name>
<sequence>MICLTVPKKEEIEEVIILVPAAILGSIPKSNIAGSLIVPSARPTNPPSIPTKKDIIVRIIAMEIDMSEENVKNIVNEVFYIYK</sequence>
<reference evidence="1" key="1">
    <citation type="submission" date="2018-05" db="EMBL/GenBank/DDBJ databases">
        <authorList>
            <person name="Lanie J.A."/>
            <person name="Ng W.-L."/>
            <person name="Kazmierczak K.M."/>
            <person name="Andrzejewski T.M."/>
            <person name="Davidsen T.M."/>
            <person name="Wayne K.J."/>
            <person name="Tettelin H."/>
            <person name="Glass J.I."/>
            <person name="Rusch D."/>
            <person name="Podicherti R."/>
            <person name="Tsui H.-C.T."/>
            <person name="Winkler M.E."/>
        </authorList>
    </citation>
    <scope>NUCLEOTIDE SEQUENCE</scope>
</reference>
<protein>
    <submittedName>
        <fullName evidence="1">Uncharacterized protein</fullName>
    </submittedName>
</protein>
<dbReference type="AlphaFoldDB" id="A0A382WPU8"/>
<dbReference type="EMBL" id="UINC01161293">
    <property type="protein sequence ID" value="SVD60395.1"/>
    <property type="molecule type" value="Genomic_DNA"/>
</dbReference>
<evidence type="ECO:0000313" key="1">
    <source>
        <dbReference type="EMBL" id="SVD60395.1"/>
    </source>
</evidence>
<accession>A0A382WPU8</accession>